<proteinExistence type="predicted"/>
<dbReference type="PANTHER" id="PTHR46841:SF3">
    <property type="entry name" value="OX-2 MEMBRANE GLYCOPROTEIN"/>
    <property type="match status" value="1"/>
</dbReference>
<dbReference type="InterPro" id="IPR007110">
    <property type="entry name" value="Ig-like_dom"/>
</dbReference>
<keyword evidence="4 9" id="KW-1133">Transmembrane helix</keyword>
<dbReference type="Pfam" id="PF07686">
    <property type="entry name" value="V-set"/>
    <property type="match status" value="1"/>
</dbReference>
<evidence type="ECO:0000256" key="4">
    <source>
        <dbReference type="ARBA" id="ARBA00022989"/>
    </source>
</evidence>
<evidence type="ECO:0000256" key="2">
    <source>
        <dbReference type="ARBA" id="ARBA00022692"/>
    </source>
</evidence>
<evidence type="ECO:0000256" key="9">
    <source>
        <dbReference type="SAM" id="Phobius"/>
    </source>
</evidence>
<organism evidence="11 12">
    <name type="scientific">macacine gammaherpesvirus 12</name>
    <dbReference type="NCBI Taxonomy" id="2560571"/>
    <lineage>
        <taxon>Viruses</taxon>
        <taxon>Duplodnaviria</taxon>
        <taxon>Heunggongvirae</taxon>
        <taxon>Peploviricota</taxon>
        <taxon>Herviviricetes</taxon>
        <taxon>Herpesvirales</taxon>
        <taxon>Orthoherpesviridae</taxon>
        <taxon>Gammaherpesvirinae</taxon>
        <taxon>Rhadinovirus</taxon>
        <taxon>Rhadinovirus macacinegamma12</taxon>
    </lineage>
</organism>
<dbReference type="Proteomes" id="UP000297089">
    <property type="component" value="Segment"/>
</dbReference>
<keyword evidence="5 9" id="KW-0472">Membrane</keyword>
<evidence type="ECO:0000259" key="10">
    <source>
        <dbReference type="PROSITE" id="PS50835"/>
    </source>
</evidence>
<dbReference type="SUPFAM" id="SSF48726">
    <property type="entry name" value="Immunoglobulin"/>
    <property type="match status" value="2"/>
</dbReference>
<feature type="domain" description="Ig-like" evidence="10">
    <location>
        <begin position="31"/>
        <end position="125"/>
    </location>
</feature>
<evidence type="ECO:0000313" key="12">
    <source>
        <dbReference type="Proteomes" id="UP000297089"/>
    </source>
</evidence>
<evidence type="ECO:0000256" key="7">
    <source>
        <dbReference type="ARBA" id="ARBA00023180"/>
    </source>
</evidence>
<protein>
    <submittedName>
        <fullName evidence="11">N14</fullName>
    </submittedName>
</protein>
<evidence type="ECO:0000313" key="11">
    <source>
        <dbReference type="EMBL" id="AJE29731.1"/>
    </source>
</evidence>
<dbReference type="GO" id="GO:0098632">
    <property type="term" value="F:cell-cell adhesion mediator activity"/>
    <property type="evidence" value="ECO:0007669"/>
    <property type="project" value="InterPro"/>
</dbReference>
<feature type="domain" description="Ig-like" evidence="10">
    <location>
        <begin position="145"/>
        <end position="216"/>
    </location>
</feature>
<evidence type="ECO:0000256" key="5">
    <source>
        <dbReference type="ARBA" id="ARBA00023136"/>
    </source>
</evidence>
<dbReference type="GO" id="GO:0034113">
    <property type="term" value="P:heterotypic cell-cell adhesion"/>
    <property type="evidence" value="ECO:0007669"/>
    <property type="project" value="TreeGrafter"/>
</dbReference>
<keyword evidence="12" id="KW-1185">Reference proteome</keyword>
<dbReference type="InterPro" id="IPR003599">
    <property type="entry name" value="Ig_sub"/>
</dbReference>
<dbReference type="InterPro" id="IPR036179">
    <property type="entry name" value="Ig-like_dom_sf"/>
</dbReference>
<dbReference type="GO" id="GO:0016020">
    <property type="term" value="C:membrane"/>
    <property type="evidence" value="ECO:0007669"/>
    <property type="project" value="UniProtKB-SubCell"/>
</dbReference>
<evidence type="ECO:0000256" key="1">
    <source>
        <dbReference type="ARBA" id="ARBA00004479"/>
    </source>
</evidence>
<dbReference type="KEGG" id="vg:65099615"/>
<dbReference type="SMART" id="SM00406">
    <property type="entry name" value="IGv"/>
    <property type="match status" value="1"/>
</dbReference>
<dbReference type="Gene3D" id="2.60.40.10">
    <property type="entry name" value="Immunoglobulins"/>
    <property type="match status" value="2"/>
</dbReference>
<gene>
    <name evidence="11" type="primary">N14</name>
</gene>
<dbReference type="InterPro" id="IPR013783">
    <property type="entry name" value="Ig-like_fold"/>
</dbReference>
<dbReference type="PANTHER" id="PTHR46841">
    <property type="entry name" value="OX-2 MEMBRANE GLYCOPROTEIN"/>
    <property type="match status" value="1"/>
</dbReference>
<dbReference type="InterPro" id="IPR013106">
    <property type="entry name" value="Ig_V-set"/>
</dbReference>
<comment type="subcellular location">
    <subcellularLocation>
        <location evidence="1">Membrane</location>
        <topology evidence="1">Single-pass type I membrane protein</topology>
    </subcellularLocation>
</comment>
<evidence type="ECO:0000256" key="3">
    <source>
        <dbReference type="ARBA" id="ARBA00022729"/>
    </source>
</evidence>
<name>A0A0B5D3P3_9GAMA</name>
<sequence length="253" mass="26795">MSGGLTLALLSAIFAAARCALHTHYAAVPVNSPASLGCVLTTPHNVLIVTWQKQELPSPVNVATYSPSTGVVVQPPFDGRVYITEQKLTRTTLKFFNATMEDQGCYLCIFNAFGVGKLSGSACLTVYVPLSMSATFYPPINPTQLVCRAEASPEPSVRWSGVPPELCSVPESFERPNGTTLVVSRCNVTSVDPEDLKNATCLVTHIGGLASAKPLGPVFSDHLEGASHYVVGAVAAVAVLGIFLTGCFLYRSM</sequence>
<evidence type="ECO:0000256" key="6">
    <source>
        <dbReference type="ARBA" id="ARBA00023157"/>
    </source>
</evidence>
<feature type="transmembrane region" description="Helical" evidence="9">
    <location>
        <begin position="229"/>
        <end position="250"/>
    </location>
</feature>
<evidence type="ECO:0000256" key="8">
    <source>
        <dbReference type="ARBA" id="ARBA00023319"/>
    </source>
</evidence>
<keyword evidence="8" id="KW-0393">Immunoglobulin domain</keyword>
<accession>A0A0B5D3P3</accession>
<dbReference type="PROSITE" id="PS50835">
    <property type="entry name" value="IG_LIKE"/>
    <property type="match status" value="2"/>
</dbReference>
<reference evidence="11 12" key="1">
    <citation type="submission" date="2018-02" db="EMBL/GenBank/DDBJ databases">
        <title>Complete genome sequence of MneRV2, the pig-tailed macaque RV2 rhadinovirus, and evolutionary relationship with rhesus macaque RRV and human herpesvirus 8/KSHV.</title>
        <authorList>
            <person name="Rose T.M."/>
            <person name="Bruce A.G."/>
        </authorList>
    </citation>
    <scope>NUCLEOTIDE SEQUENCE [LARGE SCALE GENOMIC DNA]</scope>
    <source>
        <strain evidence="11 12">J97167</strain>
    </source>
</reference>
<keyword evidence="7" id="KW-0325">Glycoprotein</keyword>
<keyword evidence="2 9" id="KW-0812">Transmembrane</keyword>
<keyword evidence="6" id="KW-1015">Disulfide bond</keyword>
<keyword evidence="3" id="KW-0732">Signal</keyword>
<dbReference type="SMART" id="SM00409">
    <property type="entry name" value="IG"/>
    <property type="match status" value="1"/>
</dbReference>
<dbReference type="EMBL" id="KP265674">
    <property type="protein sequence ID" value="AJE29731.1"/>
    <property type="molecule type" value="Genomic_DNA"/>
</dbReference>
<dbReference type="InterPro" id="IPR047164">
    <property type="entry name" value="OX2G-like"/>
</dbReference>